<dbReference type="Proteomes" id="UP000191672">
    <property type="component" value="Unassembled WGS sequence"/>
</dbReference>
<gene>
    <name evidence="5" type="ORF">PENANT_c018G11658</name>
</gene>
<dbReference type="Pfam" id="PF20434">
    <property type="entry name" value="BD-FAE"/>
    <property type="match status" value="1"/>
</dbReference>
<dbReference type="GO" id="GO:0006508">
    <property type="term" value="P:proteolysis"/>
    <property type="evidence" value="ECO:0007669"/>
    <property type="project" value="InterPro"/>
</dbReference>
<dbReference type="InterPro" id="IPR029058">
    <property type="entry name" value="AB_hydrolase_fold"/>
</dbReference>
<dbReference type="OrthoDB" id="19653at2759"/>
<accession>A0A1V6Q2V4</accession>
<keyword evidence="1" id="KW-0378">Hydrolase</keyword>
<evidence type="ECO:0000259" key="4">
    <source>
        <dbReference type="Pfam" id="PF20434"/>
    </source>
</evidence>
<dbReference type="GO" id="GO:0072330">
    <property type="term" value="P:monocarboxylic acid biosynthetic process"/>
    <property type="evidence" value="ECO:0007669"/>
    <property type="project" value="UniProtKB-ARBA"/>
</dbReference>
<dbReference type="InterPro" id="IPR049492">
    <property type="entry name" value="BD-FAE-like_dom"/>
</dbReference>
<dbReference type="EMBL" id="MDYN01000018">
    <property type="protein sequence ID" value="OQD83036.1"/>
    <property type="molecule type" value="Genomic_DNA"/>
</dbReference>
<evidence type="ECO:0000313" key="6">
    <source>
        <dbReference type="Proteomes" id="UP000191672"/>
    </source>
</evidence>
<keyword evidence="6" id="KW-1185">Reference proteome</keyword>
<dbReference type="InterPro" id="IPR050300">
    <property type="entry name" value="GDXG_lipolytic_enzyme"/>
</dbReference>
<evidence type="ECO:0000259" key="3">
    <source>
        <dbReference type="Pfam" id="PF00326"/>
    </source>
</evidence>
<evidence type="ECO:0000256" key="1">
    <source>
        <dbReference type="ARBA" id="ARBA00022801"/>
    </source>
</evidence>
<dbReference type="PANTHER" id="PTHR48081:SF3">
    <property type="entry name" value="ALPHA_BETA HYDROLASE FOLD-3 DOMAIN-CONTAINING PROTEIN"/>
    <property type="match status" value="1"/>
</dbReference>
<comment type="caution">
    <text evidence="5">The sequence shown here is derived from an EMBL/GenBank/DDBJ whole genome shotgun (WGS) entry which is preliminary data.</text>
</comment>
<proteinExistence type="predicted"/>
<dbReference type="AlphaFoldDB" id="A0A1V6Q2V4"/>
<dbReference type="GO" id="GO:0017000">
    <property type="term" value="P:antibiotic biosynthetic process"/>
    <property type="evidence" value="ECO:0007669"/>
    <property type="project" value="UniProtKB-ARBA"/>
</dbReference>
<reference evidence="6" key="1">
    <citation type="journal article" date="2017" name="Nat. Microbiol.">
        <title>Global analysis of biosynthetic gene clusters reveals vast potential of secondary metabolite production in Penicillium species.</title>
        <authorList>
            <person name="Nielsen J.C."/>
            <person name="Grijseels S."/>
            <person name="Prigent S."/>
            <person name="Ji B."/>
            <person name="Dainat J."/>
            <person name="Nielsen K.F."/>
            <person name="Frisvad J.C."/>
            <person name="Workman M."/>
            <person name="Nielsen J."/>
        </authorList>
    </citation>
    <scope>NUCLEOTIDE SEQUENCE [LARGE SCALE GENOMIC DNA]</scope>
    <source>
        <strain evidence="6">IBT 31811</strain>
    </source>
</reference>
<dbReference type="InterPro" id="IPR001375">
    <property type="entry name" value="Peptidase_S9_cat"/>
</dbReference>
<evidence type="ECO:0000313" key="5">
    <source>
        <dbReference type="EMBL" id="OQD83036.1"/>
    </source>
</evidence>
<dbReference type="PANTHER" id="PTHR48081">
    <property type="entry name" value="AB HYDROLASE SUPERFAMILY PROTEIN C4A8.06C"/>
    <property type="match status" value="1"/>
</dbReference>
<name>A0A1V6Q2V4_9EURO</name>
<feature type="domain" description="Peptidase S9 prolyl oligopeptidase catalytic" evidence="3">
    <location>
        <begin position="242"/>
        <end position="311"/>
    </location>
</feature>
<evidence type="ECO:0000256" key="2">
    <source>
        <dbReference type="SAM" id="MobiDB-lite"/>
    </source>
</evidence>
<dbReference type="SUPFAM" id="SSF53474">
    <property type="entry name" value="alpha/beta-Hydrolases"/>
    <property type="match status" value="1"/>
</dbReference>
<protein>
    <submittedName>
        <fullName evidence="5">Uncharacterized protein</fullName>
    </submittedName>
</protein>
<dbReference type="GO" id="GO:0008236">
    <property type="term" value="F:serine-type peptidase activity"/>
    <property type="evidence" value="ECO:0007669"/>
    <property type="project" value="InterPro"/>
</dbReference>
<dbReference type="Pfam" id="PF00326">
    <property type="entry name" value="Peptidase_S9"/>
    <property type="match status" value="1"/>
</dbReference>
<sequence>MSLDNPLTVIYKEVNGSKITTDVYIPPTSSSSPQKYPVLIDIHGGAFMLGHSRMVSLPQVQDCLERGWIVLVPNHRLCPGVNILEGPMQDIRDLLTWIHDGHLDKELSSHEAYSADLDNIATFGTSSGGTLALGLGFNVSKSVKAILSLYGAVHFTDPFWKTPLPHVAAKLPPNMDPAFLSQVYQEIPVPTDSSVSLEGQSEAGGSKGPNFSRPRDAFAFTQIANGTVMDAIYPESRTTDPGMDRIDPVKNVSAEFPPTWIVHGLADTMVPIGLSRELYGRLKEAGVQCGMTEVPGEEHTFAMLMKVGSKTWWLQREGFDFLETIIGKGPQTTAFN</sequence>
<feature type="region of interest" description="Disordered" evidence="2">
    <location>
        <begin position="192"/>
        <end position="211"/>
    </location>
</feature>
<dbReference type="Gene3D" id="3.40.50.1820">
    <property type="entry name" value="alpha/beta hydrolase"/>
    <property type="match status" value="1"/>
</dbReference>
<organism evidence="5 6">
    <name type="scientific">Penicillium antarcticum</name>
    <dbReference type="NCBI Taxonomy" id="416450"/>
    <lineage>
        <taxon>Eukaryota</taxon>
        <taxon>Fungi</taxon>
        <taxon>Dikarya</taxon>
        <taxon>Ascomycota</taxon>
        <taxon>Pezizomycotina</taxon>
        <taxon>Eurotiomycetes</taxon>
        <taxon>Eurotiomycetidae</taxon>
        <taxon>Eurotiales</taxon>
        <taxon>Aspergillaceae</taxon>
        <taxon>Penicillium</taxon>
    </lineage>
</organism>
<dbReference type="STRING" id="416450.A0A1V6Q2V4"/>
<feature type="domain" description="BD-FAE-like" evidence="4">
    <location>
        <begin position="22"/>
        <end position="139"/>
    </location>
</feature>